<accession>A0A1G7WHI9</accession>
<dbReference type="Proteomes" id="UP000198656">
    <property type="component" value="Unassembled WGS sequence"/>
</dbReference>
<dbReference type="NCBIfam" id="TIGR00576">
    <property type="entry name" value="dut"/>
    <property type="match status" value="1"/>
</dbReference>
<dbReference type="GO" id="GO:0000287">
    <property type="term" value="F:magnesium ion binding"/>
    <property type="evidence" value="ECO:0007669"/>
    <property type="project" value="UniProtKB-UniRule"/>
</dbReference>
<dbReference type="GO" id="GO:0004170">
    <property type="term" value="F:dUTP diphosphatase activity"/>
    <property type="evidence" value="ECO:0007669"/>
    <property type="project" value="UniProtKB-UniRule"/>
</dbReference>
<evidence type="ECO:0000259" key="6">
    <source>
        <dbReference type="Pfam" id="PF00692"/>
    </source>
</evidence>
<comment type="catalytic activity">
    <reaction evidence="4 5">
        <text>dUTP + H2O = dUMP + diphosphate + H(+)</text>
        <dbReference type="Rhea" id="RHEA:10248"/>
        <dbReference type="ChEBI" id="CHEBI:15377"/>
        <dbReference type="ChEBI" id="CHEBI:15378"/>
        <dbReference type="ChEBI" id="CHEBI:33019"/>
        <dbReference type="ChEBI" id="CHEBI:61555"/>
        <dbReference type="ChEBI" id="CHEBI:246422"/>
        <dbReference type="EC" id="3.6.1.23"/>
    </reaction>
</comment>
<dbReference type="GO" id="GO:0046081">
    <property type="term" value="P:dUTP catabolic process"/>
    <property type="evidence" value="ECO:0007669"/>
    <property type="project" value="InterPro"/>
</dbReference>
<comment type="cofactor">
    <cofactor evidence="5">
        <name>Mg(2+)</name>
        <dbReference type="ChEBI" id="CHEBI:18420"/>
    </cofactor>
</comment>
<dbReference type="EC" id="3.6.1.23" evidence="5"/>
<dbReference type="PANTHER" id="PTHR11241">
    <property type="entry name" value="DEOXYURIDINE 5'-TRIPHOSPHATE NUCLEOTIDOHYDROLASE"/>
    <property type="match status" value="1"/>
</dbReference>
<keyword evidence="2 5" id="KW-0378">Hydrolase</keyword>
<dbReference type="HAMAP" id="MF_00116">
    <property type="entry name" value="dUTPase_bact"/>
    <property type="match status" value="1"/>
</dbReference>
<comment type="function">
    <text evidence="5">This enzyme is involved in nucleotide metabolism: it produces dUMP, the immediate precursor of thymidine nucleotides and it decreases the intracellular concentration of dUTP so that uracil cannot be incorporated into DNA.</text>
</comment>
<name>A0A1G7WHI9_9FIRM</name>
<feature type="domain" description="dUTPase-like" evidence="6">
    <location>
        <begin position="34"/>
        <end position="166"/>
    </location>
</feature>
<feature type="binding site" evidence="5">
    <location>
        <begin position="87"/>
        <end position="89"/>
    </location>
    <ligand>
        <name>substrate</name>
    </ligand>
</feature>
<evidence type="ECO:0000313" key="7">
    <source>
        <dbReference type="EMBL" id="SDG71497.1"/>
    </source>
</evidence>
<dbReference type="GO" id="GO:0006226">
    <property type="term" value="P:dUMP biosynthetic process"/>
    <property type="evidence" value="ECO:0007669"/>
    <property type="project" value="UniProtKB-UniRule"/>
</dbReference>
<keyword evidence="5" id="KW-0460">Magnesium</keyword>
<sequence length="167" mass="17745">MSNREYRTTNIELGDLSVTSSITVKIKKVSENSLNIPHYATAASAGVDLCADLKETIVLKPGENIKIPTGLAIELPGAHIVALVFARSGLASRYGIGLTNGVGVIDADYRGEIQVLMQNLGSEPLAVNPGDRIAQMIFMPIFRAIFEEVNELEETARGVGGFGSTGV</sequence>
<evidence type="ECO:0000256" key="4">
    <source>
        <dbReference type="ARBA" id="ARBA00047686"/>
    </source>
</evidence>
<dbReference type="AlphaFoldDB" id="A0A1G7WHI9"/>
<protein>
    <recommendedName>
        <fullName evidence="5">Deoxyuridine 5'-triphosphate nucleotidohydrolase</fullName>
        <shortName evidence="5">dUTPase</shortName>
        <ecNumber evidence="5">3.6.1.23</ecNumber>
    </recommendedName>
    <alternativeName>
        <fullName evidence="5">dUTP pyrophosphatase</fullName>
    </alternativeName>
</protein>
<dbReference type="InterPro" id="IPR029054">
    <property type="entry name" value="dUTPase-like"/>
</dbReference>
<feature type="binding site" evidence="5">
    <location>
        <begin position="104"/>
        <end position="106"/>
    </location>
    <ligand>
        <name>substrate</name>
    </ligand>
</feature>
<dbReference type="InterPro" id="IPR008181">
    <property type="entry name" value="dUTPase"/>
</dbReference>
<dbReference type="InterPro" id="IPR033704">
    <property type="entry name" value="dUTPase_trimeric"/>
</dbReference>
<dbReference type="STRING" id="1121419.SAMN05443529_105159"/>
<organism evidence="7 8">
    <name type="scientific">Desulfosporosinus hippei DSM 8344</name>
    <dbReference type="NCBI Taxonomy" id="1121419"/>
    <lineage>
        <taxon>Bacteria</taxon>
        <taxon>Bacillati</taxon>
        <taxon>Bacillota</taxon>
        <taxon>Clostridia</taxon>
        <taxon>Eubacteriales</taxon>
        <taxon>Desulfitobacteriaceae</taxon>
        <taxon>Desulfosporosinus</taxon>
    </lineage>
</organism>
<keyword evidence="8" id="KW-1185">Reference proteome</keyword>
<feature type="binding site" evidence="5">
    <location>
        <position position="100"/>
    </location>
    <ligand>
        <name>substrate</name>
    </ligand>
</feature>
<keyword evidence="5" id="KW-0479">Metal-binding</keyword>
<dbReference type="Gene3D" id="2.70.40.10">
    <property type="match status" value="1"/>
</dbReference>
<evidence type="ECO:0000256" key="2">
    <source>
        <dbReference type="ARBA" id="ARBA00022801"/>
    </source>
</evidence>
<dbReference type="InterPro" id="IPR036157">
    <property type="entry name" value="dUTPase-like_sf"/>
</dbReference>
<dbReference type="CDD" id="cd07557">
    <property type="entry name" value="trimeric_dUTPase"/>
    <property type="match status" value="1"/>
</dbReference>
<dbReference type="EMBL" id="FNCP01000005">
    <property type="protein sequence ID" value="SDG71497.1"/>
    <property type="molecule type" value="Genomic_DNA"/>
</dbReference>
<dbReference type="PANTHER" id="PTHR11241:SF0">
    <property type="entry name" value="DEOXYURIDINE 5'-TRIPHOSPHATE NUCLEOTIDOHYDROLASE"/>
    <property type="match status" value="1"/>
</dbReference>
<comment type="pathway">
    <text evidence="5">Pyrimidine metabolism; dUMP biosynthesis; dUMP from dCTP (dUTP route): step 2/2.</text>
</comment>
<comment type="caution">
    <text evidence="5">Lacks conserved residue(s) required for the propagation of feature annotation.</text>
</comment>
<proteinExistence type="inferred from homology"/>
<gene>
    <name evidence="5" type="primary">dut</name>
    <name evidence="7" type="ORF">SAMN05443529_105159</name>
</gene>
<dbReference type="SUPFAM" id="SSF51283">
    <property type="entry name" value="dUTPase-like"/>
    <property type="match status" value="1"/>
</dbReference>
<reference evidence="8" key="1">
    <citation type="submission" date="2016-10" db="EMBL/GenBank/DDBJ databases">
        <authorList>
            <person name="Varghese N."/>
            <person name="Submissions S."/>
        </authorList>
    </citation>
    <scope>NUCLEOTIDE SEQUENCE [LARGE SCALE GENOMIC DNA]</scope>
    <source>
        <strain evidence="8">DSM 8344</strain>
    </source>
</reference>
<evidence type="ECO:0000256" key="1">
    <source>
        <dbReference type="ARBA" id="ARBA00006581"/>
    </source>
</evidence>
<evidence type="ECO:0000256" key="3">
    <source>
        <dbReference type="ARBA" id="ARBA00023080"/>
    </source>
</evidence>
<keyword evidence="3 5" id="KW-0546">Nucleotide metabolism</keyword>
<evidence type="ECO:0000313" key="8">
    <source>
        <dbReference type="Proteomes" id="UP000198656"/>
    </source>
</evidence>
<comment type="similarity">
    <text evidence="1 5">Belongs to the dUTPase family.</text>
</comment>
<dbReference type="UniPathway" id="UPA00610">
    <property type="reaction ID" value="UER00666"/>
</dbReference>
<evidence type="ECO:0000256" key="5">
    <source>
        <dbReference type="HAMAP-Rule" id="MF_00116"/>
    </source>
</evidence>
<dbReference type="NCBIfam" id="NF001862">
    <property type="entry name" value="PRK00601.1"/>
    <property type="match status" value="1"/>
</dbReference>
<dbReference type="Pfam" id="PF00692">
    <property type="entry name" value="dUTPase"/>
    <property type="match status" value="1"/>
</dbReference>